<dbReference type="PRINTS" id="PR00081">
    <property type="entry name" value="GDHRDH"/>
</dbReference>
<dbReference type="PROSITE" id="PS00061">
    <property type="entry name" value="ADH_SHORT"/>
    <property type="match status" value="1"/>
</dbReference>
<dbReference type="InterPro" id="IPR002347">
    <property type="entry name" value="SDR_fam"/>
</dbReference>
<dbReference type="InterPro" id="IPR036291">
    <property type="entry name" value="NAD(P)-bd_dom_sf"/>
</dbReference>
<gene>
    <name evidence="3" type="ORF">METZ01_LOCUS84838</name>
</gene>
<organism evidence="3">
    <name type="scientific">marine metagenome</name>
    <dbReference type="NCBI Taxonomy" id="408172"/>
    <lineage>
        <taxon>unclassified sequences</taxon>
        <taxon>metagenomes</taxon>
        <taxon>ecological metagenomes</taxon>
    </lineage>
</organism>
<name>A0A381UVI9_9ZZZZ</name>
<evidence type="ECO:0000256" key="1">
    <source>
        <dbReference type="ARBA" id="ARBA00006484"/>
    </source>
</evidence>
<dbReference type="SUPFAM" id="SSF51735">
    <property type="entry name" value="NAD(P)-binding Rossmann-fold domains"/>
    <property type="match status" value="1"/>
</dbReference>
<evidence type="ECO:0000256" key="2">
    <source>
        <dbReference type="ARBA" id="ARBA00023002"/>
    </source>
</evidence>
<dbReference type="GO" id="GO:0016491">
    <property type="term" value="F:oxidoreductase activity"/>
    <property type="evidence" value="ECO:0007669"/>
    <property type="project" value="UniProtKB-KW"/>
</dbReference>
<dbReference type="AlphaFoldDB" id="A0A381UVI9"/>
<accession>A0A381UVI9</accession>
<reference evidence="3" key="1">
    <citation type="submission" date="2018-05" db="EMBL/GenBank/DDBJ databases">
        <authorList>
            <person name="Lanie J.A."/>
            <person name="Ng W.-L."/>
            <person name="Kazmierczak K.M."/>
            <person name="Andrzejewski T.M."/>
            <person name="Davidsen T.M."/>
            <person name="Wayne K.J."/>
            <person name="Tettelin H."/>
            <person name="Glass J.I."/>
            <person name="Rusch D."/>
            <person name="Podicherti R."/>
            <person name="Tsui H.-C.T."/>
            <person name="Winkler M.E."/>
        </authorList>
    </citation>
    <scope>NUCLEOTIDE SEQUENCE</scope>
</reference>
<dbReference type="PANTHER" id="PTHR24321">
    <property type="entry name" value="DEHYDROGENASES, SHORT CHAIN"/>
    <property type="match status" value="1"/>
</dbReference>
<dbReference type="Pfam" id="PF13561">
    <property type="entry name" value="adh_short_C2"/>
    <property type="match status" value="1"/>
</dbReference>
<protein>
    <submittedName>
        <fullName evidence="3">Uncharacterized protein</fullName>
    </submittedName>
</protein>
<dbReference type="Gene3D" id="3.40.50.720">
    <property type="entry name" value="NAD(P)-binding Rossmann-like Domain"/>
    <property type="match status" value="1"/>
</dbReference>
<comment type="similarity">
    <text evidence="1">Belongs to the short-chain dehydrogenases/reductases (SDR) family.</text>
</comment>
<dbReference type="EMBL" id="UINC01007200">
    <property type="protein sequence ID" value="SVA31984.1"/>
    <property type="molecule type" value="Genomic_DNA"/>
</dbReference>
<dbReference type="PRINTS" id="PR00080">
    <property type="entry name" value="SDRFAMILY"/>
</dbReference>
<dbReference type="InterPro" id="IPR020904">
    <property type="entry name" value="Sc_DH/Rdtase_CS"/>
</dbReference>
<proteinExistence type="inferred from homology"/>
<keyword evidence="2" id="KW-0560">Oxidoreductase</keyword>
<evidence type="ECO:0000313" key="3">
    <source>
        <dbReference type="EMBL" id="SVA31984.1"/>
    </source>
</evidence>
<sequence>MDILINNAGAFFIKSIEDTTVKEFNSLVSTNVESVFLGMKHCMPVMDEAGGGSIVNVSSLMGVVGLPDASAYCASKGAICGMTRSAALEAAMNGRNIRINTMVPGVIWTEMLVGSYGEDDSVKEFLTEETPLKRLGNTEDIANAILYLVSEESSFVTGTELIVDGGRGAD</sequence>
<dbReference type="PANTHER" id="PTHR24321:SF8">
    <property type="entry name" value="ESTRADIOL 17-BETA-DEHYDROGENASE 8-RELATED"/>
    <property type="match status" value="1"/>
</dbReference>